<reference evidence="2" key="2">
    <citation type="journal article" date="2021" name="PeerJ">
        <title>Extensive microbial diversity within the chicken gut microbiome revealed by metagenomics and culture.</title>
        <authorList>
            <person name="Gilroy R."/>
            <person name="Ravi A."/>
            <person name="Getino M."/>
            <person name="Pursley I."/>
            <person name="Horton D.L."/>
            <person name="Alikhan N.F."/>
            <person name="Baker D."/>
            <person name="Gharbi K."/>
            <person name="Hall N."/>
            <person name="Watson M."/>
            <person name="Adriaenssens E.M."/>
            <person name="Foster-Nyarko E."/>
            <person name="Jarju S."/>
            <person name="Secka A."/>
            <person name="Antonio M."/>
            <person name="Oren A."/>
            <person name="Chaudhuri R.R."/>
            <person name="La Ragione R."/>
            <person name="Hildebrand F."/>
            <person name="Pallen M.J."/>
        </authorList>
    </citation>
    <scope>NUCLEOTIDE SEQUENCE</scope>
    <source>
        <strain evidence="2">ChiGjej1B1-24693</strain>
    </source>
</reference>
<evidence type="ECO:0000313" key="2">
    <source>
        <dbReference type="EMBL" id="HIT76296.1"/>
    </source>
</evidence>
<name>A0A9D1GZA6_9ACTN</name>
<sequence>EQSKTELQKALDRAEQAEQSLAAEQVTGLRWRVAAKHGISDEDAELFLTGKDEDALTRQAQRLADRAAAQRHPDPHQGRDRTGAPVSAADQFANFANNL</sequence>
<dbReference type="AlphaFoldDB" id="A0A9D1GZA6"/>
<evidence type="ECO:0000313" key="3">
    <source>
        <dbReference type="Proteomes" id="UP000886842"/>
    </source>
</evidence>
<gene>
    <name evidence="2" type="ORF">IAA98_11985</name>
</gene>
<feature type="compositionally biased region" description="Basic and acidic residues" evidence="1">
    <location>
        <begin position="71"/>
        <end position="82"/>
    </location>
</feature>
<protein>
    <submittedName>
        <fullName evidence="2">Uncharacterized protein</fullName>
    </submittedName>
</protein>
<accession>A0A9D1GZA6</accession>
<dbReference type="EMBL" id="DVLP01000353">
    <property type="protein sequence ID" value="HIT76296.1"/>
    <property type="molecule type" value="Genomic_DNA"/>
</dbReference>
<proteinExistence type="predicted"/>
<comment type="caution">
    <text evidence="2">The sequence shown here is derived from an EMBL/GenBank/DDBJ whole genome shotgun (WGS) entry which is preliminary data.</text>
</comment>
<feature type="region of interest" description="Disordered" evidence="1">
    <location>
        <begin position="63"/>
        <end position="99"/>
    </location>
</feature>
<evidence type="ECO:0000256" key="1">
    <source>
        <dbReference type="SAM" id="MobiDB-lite"/>
    </source>
</evidence>
<organism evidence="2 3">
    <name type="scientific">Candidatus Avipropionibacterium avicola</name>
    <dbReference type="NCBI Taxonomy" id="2840701"/>
    <lineage>
        <taxon>Bacteria</taxon>
        <taxon>Bacillati</taxon>
        <taxon>Actinomycetota</taxon>
        <taxon>Actinomycetes</taxon>
        <taxon>Propionibacteriales</taxon>
        <taxon>Propionibacteriaceae</taxon>
        <taxon>Propionibacteriaceae incertae sedis</taxon>
        <taxon>Candidatus Avipropionibacterium</taxon>
    </lineage>
</organism>
<dbReference type="Proteomes" id="UP000886842">
    <property type="component" value="Unassembled WGS sequence"/>
</dbReference>
<feature type="non-terminal residue" evidence="2">
    <location>
        <position position="1"/>
    </location>
</feature>
<reference evidence="2" key="1">
    <citation type="submission" date="2020-10" db="EMBL/GenBank/DDBJ databases">
        <authorList>
            <person name="Gilroy R."/>
        </authorList>
    </citation>
    <scope>NUCLEOTIDE SEQUENCE</scope>
    <source>
        <strain evidence="2">ChiGjej1B1-24693</strain>
    </source>
</reference>